<accession>A0A6G9H8H7</accession>
<reference evidence="2 3" key="1">
    <citation type="submission" date="2020-03" db="EMBL/GenBank/DDBJ databases">
        <title>A novel species.</title>
        <authorList>
            <person name="Gao J."/>
        </authorList>
    </citation>
    <scope>NUCLEOTIDE SEQUENCE [LARGE SCALE GENOMIC DNA]</scope>
    <source>
        <strain evidence="2 3">QMT-12</strain>
    </source>
</reference>
<evidence type="ECO:0000259" key="1">
    <source>
        <dbReference type="PROSITE" id="PS51819"/>
    </source>
</evidence>
<organism evidence="2 3">
    <name type="scientific">Streptomyces liangshanensis</name>
    <dbReference type="NCBI Taxonomy" id="2717324"/>
    <lineage>
        <taxon>Bacteria</taxon>
        <taxon>Bacillati</taxon>
        <taxon>Actinomycetota</taxon>
        <taxon>Actinomycetes</taxon>
        <taxon>Kitasatosporales</taxon>
        <taxon>Streptomycetaceae</taxon>
        <taxon>Streptomyces</taxon>
    </lineage>
</organism>
<dbReference type="Gene3D" id="3.10.180.10">
    <property type="entry name" value="2,3-Dihydroxybiphenyl 1,2-Dioxygenase, domain 1"/>
    <property type="match status" value="1"/>
</dbReference>
<dbReference type="SUPFAM" id="SSF54593">
    <property type="entry name" value="Glyoxalase/Bleomycin resistance protein/Dihydroxybiphenyl dioxygenase"/>
    <property type="match status" value="1"/>
</dbReference>
<dbReference type="Proteomes" id="UP000501179">
    <property type="component" value="Chromosome"/>
</dbReference>
<dbReference type="InterPro" id="IPR004360">
    <property type="entry name" value="Glyas_Fos-R_dOase_dom"/>
</dbReference>
<gene>
    <name evidence="2" type="ORF">HA039_07300</name>
</gene>
<dbReference type="PROSITE" id="PS51819">
    <property type="entry name" value="VOC"/>
    <property type="match status" value="1"/>
</dbReference>
<evidence type="ECO:0000313" key="3">
    <source>
        <dbReference type="Proteomes" id="UP000501179"/>
    </source>
</evidence>
<sequence length="129" mass="14390">MLYVFDLDESASFYRDLLGLEVTQRTTTAALMVDAESGCQLYLRALGSNAPHTLGGIGLQCMIWTAADAEELRRCEEILRKREAHVTTGHADGFDWVEGRDPSDVPVMVSFPGPDLVARQEIITRIYAW</sequence>
<proteinExistence type="predicted"/>
<dbReference type="InterPro" id="IPR037523">
    <property type="entry name" value="VOC_core"/>
</dbReference>
<name>A0A6G9H8H7_9ACTN</name>
<dbReference type="Pfam" id="PF00903">
    <property type="entry name" value="Glyoxalase"/>
    <property type="match status" value="1"/>
</dbReference>
<dbReference type="CDD" id="cd06587">
    <property type="entry name" value="VOC"/>
    <property type="match status" value="1"/>
</dbReference>
<dbReference type="EMBL" id="CP050177">
    <property type="protein sequence ID" value="QIQ06754.1"/>
    <property type="molecule type" value="Genomic_DNA"/>
</dbReference>
<dbReference type="InterPro" id="IPR029068">
    <property type="entry name" value="Glyas_Bleomycin-R_OHBP_Dase"/>
</dbReference>
<dbReference type="AlphaFoldDB" id="A0A6G9H8H7"/>
<keyword evidence="3" id="KW-1185">Reference proteome</keyword>
<dbReference type="KEGG" id="slia:HA039_07300"/>
<evidence type="ECO:0000313" key="2">
    <source>
        <dbReference type="EMBL" id="QIQ06754.1"/>
    </source>
</evidence>
<feature type="domain" description="VOC" evidence="1">
    <location>
        <begin position="1"/>
        <end position="112"/>
    </location>
</feature>
<protein>
    <submittedName>
        <fullName evidence="2">VOC family protein</fullName>
    </submittedName>
</protein>